<name>A0A1F4UN44_UNCKA</name>
<evidence type="ECO:0000313" key="5">
    <source>
        <dbReference type="Proteomes" id="UP000178615"/>
    </source>
</evidence>
<dbReference type="SUPFAM" id="SSF53850">
    <property type="entry name" value="Periplasmic binding protein-like II"/>
    <property type="match status" value="1"/>
</dbReference>
<dbReference type="GO" id="GO:1901982">
    <property type="term" value="F:maltose binding"/>
    <property type="evidence" value="ECO:0007669"/>
    <property type="project" value="TreeGrafter"/>
</dbReference>
<reference evidence="4 5" key="1">
    <citation type="journal article" date="2016" name="Nat. Commun.">
        <title>Thousands of microbial genomes shed light on interconnected biogeochemical processes in an aquifer system.</title>
        <authorList>
            <person name="Anantharaman K."/>
            <person name="Brown C.T."/>
            <person name="Hug L.A."/>
            <person name="Sharon I."/>
            <person name="Castelle C.J."/>
            <person name="Probst A.J."/>
            <person name="Thomas B.C."/>
            <person name="Singh A."/>
            <person name="Wilkins M.J."/>
            <person name="Karaoz U."/>
            <person name="Brodie E.L."/>
            <person name="Williams K.H."/>
            <person name="Hubbard S.S."/>
            <person name="Banfield J.F."/>
        </authorList>
    </citation>
    <scope>NUCLEOTIDE SEQUENCE [LARGE SCALE GENOMIC DNA]</scope>
</reference>
<comment type="similarity">
    <text evidence="1">Belongs to the bacterial solute-binding protein 1 family.</text>
</comment>
<keyword evidence="3" id="KW-0732">Signal</keyword>
<evidence type="ECO:0000256" key="3">
    <source>
        <dbReference type="ARBA" id="ARBA00022729"/>
    </source>
</evidence>
<dbReference type="PROSITE" id="PS51257">
    <property type="entry name" value="PROKAR_LIPOPROTEIN"/>
    <property type="match status" value="1"/>
</dbReference>
<evidence type="ECO:0008006" key="6">
    <source>
        <dbReference type="Google" id="ProtNLM"/>
    </source>
</evidence>
<sequence>MIKLNCSKNKIATFLLVLVIPFFLTACSLSDLPVIGKYLPSSTGKGTSNKSGDLTVWGLWENQEVMKVLIAKFNETHPNVTVTYEDRSILKPQVDYKEKVFRRASDETAPDVMRVHIGWITSLKDLLVPMPSSMMSVETLKNSFYKVASDNLIIDNQIYGLPTYYDGLVLVYNKDHFKEVGQVEPPTAWEEFRRLALELTIRGEDDKIIRGGAAVGNADNIDFYGDIIGMLFSQAGVVLIDGLDSVPAQDAVSFYTNFILEDKVWSGELPEASAAFSQGKVSMIFVPSWNLLDILASNPQMNIGVAAVPQAAPDTPATWGSFWVDVVPKSSKNPDLAWEYIKFMADEPQQLMAFSEASKYRAYGAPYSLVSLSPQVSSSPYLKPLLDSAQYAKTGSIASRAGNKRQEDALKEAINSIVNHQLGVTIQSALEKAKQDLLK</sequence>
<comment type="caution">
    <text evidence="4">The sequence shown here is derived from an EMBL/GenBank/DDBJ whole genome shotgun (WGS) entry which is preliminary data.</text>
</comment>
<keyword evidence="2" id="KW-0813">Transport</keyword>
<dbReference type="EMBL" id="MEUV01000011">
    <property type="protein sequence ID" value="OGC46210.1"/>
    <property type="molecule type" value="Genomic_DNA"/>
</dbReference>
<evidence type="ECO:0000313" key="4">
    <source>
        <dbReference type="EMBL" id="OGC46210.1"/>
    </source>
</evidence>
<evidence type="ECO:0000256" key="2">
    <source>
        <dbReference type="ARBA" id="ARBA00022448"/>
    </source>
</evidence>
<protein>
    <recommendedName>
        <fullName evidence="6">ABC transporter substrate-binding protein</fullName>
    </recommendedName>
</protein>
<dbReference type="GO" id="GO:0055052">
    <property type="term" value="C:ATP-binding cassette (ABC) transporter complex, substrate-binding subunit-containing"/>
    <property type="evidence" value="ECO:0007669"/>
    <property type="project" value="TreeGrafter"/>
</dbReference>
<dbReference type="InterPro" id="IPR006059">
    <property type="entry name" value="SBP"/>
</dbReference>
<dbReference type="GO" id="GO:0015768">
    <property type="term" value="P:maltose transport"/>
    <property type="evidence" value="ECO:0007669"/>
    <property type="project" value="TreeGrafter"/>
</dbReference>
<accession>A0A1F4UN44</accession>
<dbReference type="AlphaFoldDB" id="A0A1F4UN44"/>
<dbReference type="PANTHER" id="PTHR30061:SF50">
    <property type="entry name" value="MALTOSE_MALTODEXTRIN-BINDING PERIPLASMIC PROTEIN"/>
    <property type="match status" value="1"/>
</dbReference>
<dbReference type="Gene3D" id="3.40.190.10">
    <property type="entry name" value="Periplasmic binding protein-like II"/>
    <property type="match status" value="1"/>
</dbReference>
<dbReference type="PANTHER" id="PTHR30061">
    <property type="entry name" value="MALTOSE-BINDING PERIPLASMIC PROTEIN"/>
    <property type="match status" value="1"/>
</dbReference>
<dbReference type="Proteomes" id="UP000178615">
    <property type="component" value="Unassembled WGS sequence"/>
</dbReference>
<dbReference type="GO" id="GO:0042956">
    <property type="term" value="P:maltodextrin transmembrane transport"/>
    <property type="evidence" value="ECO:0007669"/>
    <property type="project" value="TreeGrafter"/>
</dbReference>
<dbReference type="Pfam" id="PF01547">
    <property type="entry name" value="SBP_bac_1"/>
    <property type="match status" value="1"/>
</dbReference>
<organism evidence="4 5">
    <name type="scientific">candidate division WWE3 bacterium RBG_19FT_COMBO_34_6</name>
    <dbReference type="NCBI Taxonomy" id="1802612"/>
    <lineage>
        <taxon>Bacteria</taxon>
        <taxon>Katanobacteria</taxon>
    </lineage>
</organism>
<evidence type="ECO:0000256" key="1">
    <source>
        <dbReference type="ARBA" id="ARBA00008520"/>
    </source>
</evidence>
<proteinExistence type="inferred from homology"/>
<gene>
    <name evidence="4" type="ORF">A2V49_04450</name>
</gene>